<dbReference type="Gene3D" id="3.10.310.70">
    <property type="match status" value="1"/>
</dbReference>
<protein>
    <submittedName>
        <fullName evidence="2">Amidohydrolase</fullName>
    </submittedName>
</protein>
<comment type="caution">
    <text evidence="2">The sequence shown here is derived from an EMBL/GenBank/DDBJ whole genome shotgun (WGS) entry which is preliminary data.</text>
</comment>
<organism evidence="2 3">
    <name type="scientific">Candidatus Pullilachnospira stercoravium</name>
    <dbReference type="NCBI Taxonomy" id="2840913"/>
    <lineage>
        <taxon>Bacteria</taxon>
        <taxon>Bacillati</taxon>
        <taxon>Bacillota</taxon>
        <taxon>Clostridia</taxon>
        <taxon>Lachnospirales</taxon>
        <taxon>Lachnospiraceae</taxon>
        <taxon>Lachnospiraceae incertae sedis</taxon>
        <taxon>Candidatus Pullilachnospira</taxon>
    </lineage>
</organism>
<dbReference type="Gene3D" id="2.30.40.10">
    <property type="entry name" value="Urease, subunit C, domain 1"/>
    <property type="match status" value="1"/>
</dbReference>
<reference evidence="2" key="2">
    <citation type="journal article" date="2021" name="PeerJ">
        <title>Extensive microbial diversity within the chicken gut microbiome revealed by metagenomics and culture.</title>
        <authorList>
            <person name="Gilroy R."/>
            <person name="Ravi A."/>
            <person name="Getino M."/>
            <person name="Pursley I."/>
            <person name="Horton D.L."/>
            <person name="Alikhan N.F."/>
            <person name="Baker D."/>
            <person name="Gharbi K."/>
            <person name="Hall N."/>
            <person name="Watson M."/>
            <person name="Adriaenssens E.M."/>
            <person name="Foster-Nyarko E."/>
            <person name="Jarju S."/>
            <person name="Secka A."/>
            <person name="Antonio M."/>
            <person name="Oren A."/>
            <person name="Chaudhuri R.R."/>
            <person name="La Ragione R."/>
            <person name="Hildebrand F."/>
            <person name="Pallen M.J."/>
        </authorList>
    </citation>
    <scope>NUCLEOTIDE SEQUENCE</scope>
    <source>
        <strain evidence="2">ChiBcec2-4451</strain>
    </source>
</reference>
<dbReference type="InterPro" id="IPR032466">
    <property type="entry name" value="Metal_Hydrolase"/>
</dbReference>
<gene>
    <name evidence="2" type="ORF">IAA63_08800</name>
</gene>
<dbReference type="GO" id="GO:0016810">
    <property type="term" value="F:hydrolase activity, acting on carbon-nitrogen (but not peptide) bonds"/>
    <property type="evidence" value="ECO:0007669"/>
    <property type="project" value="InterPro"/>
</dbReference>
<dbReference type="Pfam" id="PF07969">
    <property type="entry name" value="Amidohydro_3"/>
    <property type="match status" value="1"/>
</dbReference>
<accession>A0A9D1NUK0</accession>
<dbReference type="SUPFAM" id="SSF51338">
    <property type="entry name" value="Composite domain of metallo-dependent hydrolases"/>
    <property type="match status" value="1"/>
</dbReference>
<dbReference type="InterPro" id="IPR013108">
    <property type="entry name" value="Amidohydro_3"/>
</dbReference>
<dbReference type="PANTHER" id="PTHR22642">
    <property type="entry name" value="IMIDAZOLONEPROPIONASE"/>
    <property type="match status" value="1"/>
</dbReference>
<dbReference type="InterPro" id="IPR011059">
    <property type="entry name" value="Metal-dep_hydrolase_composite"/>
</dbReference>
<evidence type="ECO:0000313" key="3">
    <source>
        <dbReference type="Proteomes" id="UP000886723"/>
    </source>
</evidence>
<reference evidence="2" key="1">
    <citation type="submission" date="2020-10" db="EMBL/GenBank/DDBJ databases">
        <authorList>
            <person name="Gilroy R."/>
        </authorList>
    </citation>
    <scope>NUCLEOTIDE SEQUENCE</scope>
    <source>
        <strain evidence="2">ChiBcec2-4451</strain>
    </source>
</reference>
<dbReference type="PANTHER" id="PTHR22642:SF20">
    <property type="entry name" value="AMIDOHYDROLASE 3 DOMAIN-CONTAINING PROTEIN"/>
    <property type="match status" value="1"/>
</dbReference>
<dbReference type="Proteomes" id="UP000886723">
    <property type="component" value="Unassembled WGS sequence"/>
</dbReference>
<name>A0A9D1NUK0_9FIRM</name>
<feature type="domain" description="Amidohydrolase 3" evidence="1">
    <location>
        <begin position="52"/>
        <end position="535"/>
    </location>
</feature>
<sequence>MSGRRLIVRSRAVYTGKKSRPVPAAIAVEGKRICGVLPWDCEKQYREWEIHDYGDRMVMPSFIDAHTHLFSGAVSASEYVCTDLGRGKSQEECVEIIRAFAREHPDYPRIRGTGWFVGNWKEDRLPDRRLLDQAIPDRPVYLQCADAHSMWMNFRALEEANIDPDRKLSDGMIVKFDDGQMSGLLLEPSACAPALEKYMEFSDEEMLRIHREFQKHLAALGISAASEMFADDYLEKTYHDYGLLKRLDEEEGLSAHIYAYTRLFGYTDFAPYFRMKEFFDSPHFHIGGLKGFVDGVTETFTGMMLKPYTDRPDCRGLSVPLWPREKIEEEIIAANGAGIQVRLHCIADGSVRLALDAYEKSRAVNGTMDFYNTIEHIENIHPDDIPRFGQIGVLPSMQPYHLTLSRNDKIYRIGEARCRYEWPERSMRESAGMLALGTDFPVVDINPFASLHSAVTRKDEYGVATGHNPWETLTLPEALCGYTQDAARAYRAEKEMGTLEAGKLANLLVLDQNLFEVDAEKIPKTQVLVNYFEGKKIFERSEGYGSEKDVH</sequence>
<dbReference type="EMBL" id="DVON01000185">
    <property type="protein sequence ID" value="HIV13219.1"/>
    <property type="molecule type" value="Genomic_DNA"/>
</dbReference>
<evidence type="ECO:0000313" key="2">
    <source>
        <dbReference type="EMBL" id="HIV13219.1"/>
    </source>
</evidence>
<evidence type="ECO:0000259" key="1">
    <source>
        <dbReference type="Pfam" id="PF07969"/>
    </source>
</evidence>
<dbReference type="SUPFAM" id="SSF51556">
    <property type="entry name" value="Metallo-dependent hydrolases"/>
    <property type="match status" value="1"/>
</dbReference>
<dbReference type="InterPro" id="IPR033932">
    <property type="entry name" value="YtcJ-like"/>
</dbReference>
<dbReference type="CDD" id="cd01300">
    <property type="entry name" value="YtcJ_like"/>
    <property type="match status" value="1"/>
</dbReference>
<proteinExistence type="predicted"/>
<dbReference type="Gene3D" id="3.20.20.140">
    <property type="entry name" value="Metal-dependent hydrolases"/>
    <property type="match status" value="1"/>
</dbReference>
<dbReference type="AlphaFoldDB" id="A0A9D1NUK0"/>